<dbReference type="Pfam" id="PF08388">
    <property type="entry name" value="GIIM"/>
    <property type="match status" value="1"/>
</dbReference>
<dbReference type="GO" id="GO:0051607">
    <property type="term" value="P:defense response to virus"/>
    <property type="evidence" value="ECO:0007669"/>
    <property type="project" value="UniProtKB-KW"/>
</dbReference>
<evidence type="ECO:0000313" key="12">
    <source>
        <dbReference type="Proteomes" id="UP000285604"/>
    </source>
</evidence>
<evidence type="ECO:0000256" key="5">
    <source>
        <dbReference type="ARBA" id="ARBA00022842"/>
    </source>
</evidence>
<keyword evidence="5" id="KW-0460">Magnesium</keyword>
<evidence type="ECO:0000259" key="10">
    <source>
        <dbReference type="PROSITE" id="PS50878"/>
    </source>
</evidence>
<dbReference type="PROSITE" id="PS50878">
    <property type="entry name" value="RT_POL"/>
    <property type="match status" value="1"/>
</dbReference>
<dbReference type="EMBL" id="QSCI01000210">
    <property type="protein sequence ID" value="RGX85261.1"/>
    <property type="molecule type" value="Genomic_DNA"/>
</dbReference>
<dbReference type="NCBIfam" id="TIGR04416">
    <property type="entry name" value="group_II_RT_mat"/>
    <property type="match status" value="1"/>
</dbReference>
<proteinExistence type="inferred from homology"/>
<comment type="caution">
    <text evidence="11">The sequence shown here is derived from an EMBL/GenBank/DDBJ whole genome shotgun (WGS) entry which is preliminary data.</text>
</comment>
<evidence type="ECO:0000256" key="7">
    <source>
        <dbReference type="ARBA" id="ARBA00023118"/>
    </source>
</evidence>
<dbReference type="InterPro" id="IPR043502">
    <property type="entry name" value="DNA/RNA_pol_sf"/>
</dbReference>
<dbReference type="EC" id="2.7.7.49" evidence="1"/>
<evidence type="ECO:0000256" key="4">
    <source>
        <dbReference type="ARBA" id="ARBA00022723"/>
    </source>
</evidence>
<keyword evidence="7" id="KW-0051">Antiviral defense</keyword>
<organism evidence="11 12">
    <name type="scientific">Segatella copri</name>
    <dbReference type="NCBI Taxonomy" id="165179"/>
    <lineage>
        <taxon>Bacteria</taxon>
        <taxon>Pseudomonadati</taxon>
        <taxon>Bacteroidota</taxon>
        <taxon>Bacteroidia</taxon>
        <taxon>Bacteroidales</taxon>
        <taxon>Prevotellaceae</taxon>
        <taxon>Segatella</taxon>
    </lineage>
</organism>
<reference evidence="11 12" key="1">
    <citation type="submission" date="2018-08" db="EMBL/GenBank/DDBJ databases">
        <title>A genome reference for cultivated species of the human gut microbiota.</title>
        <authorList>
            <person name="Zou Y."/>
            <person name="Xue W."/>
            <person name="Luo G."/>
        </authorList>
    </citation>
    <scope>NUCLEOTIDE SEQUENCE [LARGE SCALE GENOMIC DNA]</scope>
    <source>
        <strain evidence="11 12">OF03-3</strain>
    </source>
</reference>
<dbReference type="PANTHER" id="PTHR34047">
    <property type="entry name" value="NUCLEAR INTRON MATURASE 1, MITOCHONDRIAL-RELATED"/>
    <property type="match status" value="1"/>
</dbReference>
<dbReference type="Proteomes" id="UP000285604">
    <property type="component" value="Unassembled WGS sequence"/>
</dbReference>
<keyword evidence="6 11" id="KW-0695">RNA-directed DNA polymerase</keyword>
<evidence type="ECO:0000256" key="3">
    <source>
        <dbReference type="ARBA" id="ARBA00022695"/>
    </source>
</evidence>
<keyword evidence="3 11" id="KW-0548">Nucleotidyltransferase</keyword>
<evidence type="ECO:0000256" key="1">
    <source>
        <dbReference type="ARBA" id="ARBA00012493"/>
    </source>
</evidence>
<evidence type="ECO:0000256" key="8">
    <source>
        <dbReference type="ARBA" id="ARBA00034120"/>
    </source>
</evidence>
<evidence type="ECO:0000256" key="9">
    <source>
        <dbReference type="ARBA" id="ARBA00048173"/>
    </source>
</evidence>
<name>A0AA92UM40_9BACT</name>
<dbReference type="InterPro" id="IPR013597">
    <property type="entry name" value="Mat_intron_G2"/>
</dbReference>
<dbReference type="GO" id="GO:0003964">
    <property type="term" value="F:RNA-directed DNA polymerase activity"/>
    <property type="evidence" value="ECO:0007669"/>
    <property type="project" value="UniProtKB-KW"/>
</dbReference>
<comment type="similarity">
    <text evidence="8">Belongs to the bacterial reverse transcriptase family.</text>
</comment>
<evidence type="ECO:0000256" key="2">
    <source>
        <dbReference type="ARBA" id="ARBA00022679"/>
    </source>
</evidence>
<dbReference type="GO" id="GO:0046872">
    <property type="term" value="F:metal ion binding"/>
    <property type="evidence" value="ECO:0007669"/>
    <property type="project" value="UniProtKB-KW"/>
</dbReference>
<dbReference type="GO" id="GO:0003723">
    <property type="term" value="F:RNA binding"/>
    <property type="evidence" value="ECO:0007669"/>
    <property type="project" value="InterPro"/>
</dbReference>
<dbReference type="CDD" id="cd01651">
    <property type="entry name" value="RT_G2_intron"/>
    <property type="match status" value="1"/>
</dbReference>
<gene>
    <name evidence="11" type="primary">ltrA</name>
    <name evidence="11" type="ORF">DXA63_17070</name>
</gene>
<keyword evidence="2 11" id="KW-0808">Transferase</keyword>
<dbReference type="SUPFAM" id="SSF56672">
    <property type="entry name" value="DNA/RNA polymerases"/>
    <property type="match status" value="1"/>
</dbReference>
<dbReference type="InterPro" id="IPR000123">
    <property type="entry name" value="Reverse_transcriptase_msDNA"/>
</dbReference>
<dbReference type="PANTHER" id="PTHR34047:SF8">
    <property type="entry name" value="PROTEIN YKFC"/>
    <property type="match status" value="1"/>
</dbReference>
<accession>A0AA92UM40</accession>
<dbReference type="InterPro" id="IPR051083">
    <property type="entry name" value="GrpII_Intron_Splice-Mob/Def"/>
</dbReference>
<sequence length="468" mass="54279">MKERMQKTLAEVKGCPQKDRTESEGYVGAQTFMWICEDNIVEVPFDKEHLLERILSPDNLLKAYKAVQRNKGCSGIDKMSCEQMFPWLLANKDALIRSLLDGSYRPNPVKRVEIPKDNGKVRLLGIPTVIDRLVQQAINQTLTPIYERQFSSRSYGFRPRRGCHDALRGAQKIVDDGYIYVVDLDLERFFDTVSHSKLIEILSRTIKDGRVISLIHKYLRSGVMNKGMFEASEEGTPQGGPLSPLLSNIMLNELDKELTRRGLPFVRYADDSMIFCKSKRAAKRVKESVTRFIEGKLHLKVNRDKTVVSYVQGVKYLGYSFYVMKGKCQLTVHPKAKSKMKAKLKELTSRSNGWGYAKRKQKLEEYIRGWVGYYHLANMKRFLMETDEWLRRRLRMCIWKSWKRVKTRIANLVKCGIDKYQAYLWGNSRLGYWRIAGSYILCRAITNEKLSMAGYATLMGSYIEWHPK</sequence>
<dbReference type="AlphaFoldDB" id="A0AA92UM40"/>
<feature type="domain" description="Reverse transcriptase" evidence="10">
    <location>
        <begin position="95"/>
        <end position="321"/>
    </location>
</feature>
<evidence type="ECO:0000256" key="6">
    <source>
        <dbReference type="ARBA" id="ARBA00022918"/>
    </source>
</evidence>
<dbReference type="PRINTS" id="PR00866">
    <property type="entry name" value="RNADNAPOLMS"/>
</dbReference>
<evidence type="ECO:0000313" key="11">
    <source>
        <dbReference type="EMBL" id="RGX85261.1"/>
    </source>
</evidence>
<dbReference type="Pfam" id="PF00078">
    <property type="entry name" value="RVT_1"/>
    <property type="match status" value="1"/>
</dbReference>
<protein>
    <recommendedName>
        <fullName evidence="1">RNA-directed DNA polymerase</fullName>
        <ecNumber evidence="1">2.7.7.49</ecNumber>
    </recommendedName>
</protein>
<comment type="catalytic activity">
    <reaction evidence="9">
        <text>DNA(n) + a 2'-deoxyribonucleoside 5'-triphosphate = DNA(n+1) + diphosphate</text>
        <dbReference type="Rhea" id="RHEA:22508"/>
        <dbReference type="Rhea" id="RHEA-COMP:17339"/>
        <dbReference type="Rhea" id="RHEA-COMP:17340"/>
        <dbReference type="ChEBI" id="CHEBI:33019"/>
        <dbReference type="ChEBI" id="CHEBI:61560"/>
        <dbReference type="ChEBI" id="CHEBI:173112"/>
        <dbReference type="EC" id="2.7.7.49"/>
    </reaction>
</comment>
<dbReference type="InterPro" id="IPR000477">
    <property type="entry name" value="RT_dom"/>
</dbReference>
<dbReference type="InterPro" id="IPR030931">
    <property type="entry name" value="Group_II_RT_mat"/>
</dbReference>
<keyword evidence="4" id="KW-0479">Metal-binding</keyword>